<accession>A0ACC2W604</accession>
<organism evidence="1 2">
    <name type="scientific">Naganishia cerealis</name>
    <dbReference type="NCBI Taxonomy" id="610337"/>
    <lineage>
        <taxon>Eukaryota</taxon>
        <taxon>Fungi</taxon>
        <taxon>Dikarya</taxon>
        <taxon>Basidiomycota</taxon>
        <taxon>Agaricomycotina</taxon>
        <taxon>Tremellomycetes</taxon>
        <taxon>Filobasidiales</taxon>
        <taxon>Filobasidiaceae</taxon>
        <taxon>Naganishia</taxon>
    </lineage>
</organism>
<protein>
    <submittedName>
        <fullName evidence="1">Uncharacterized protein</fullName>
    </submittedName>
</protein>
<dbReference type="EMBL" id="JASBWR010000030">
    <property type="protein sequence ID" value="KAJ9106501.1"/>
    <property type="molecule type" value="Genomic_DNA"/>
</dbReference>
<evidence type="ECO:0000313" key="2">
    <source>
        <dbReference type="Proteomes" id="UP001241377"/>
    </source>
</evidence>
<keyword evidence="2" id="KW-1185">Reference proteome</keyword>
<name>A0ACC2W604_9TREE</name>
<gene>
    <name evidence="1" type="ORF">QFC19_003231</name>
</gene>
<reference evidence="1" key="1">
    <citation type="submission" date="2023-04" db="EMBL/GenBank/DDBJ databases">
        <title>Draft Genome sequencing of Naganishia species isolated from polar environments using Oxford Nanopore Technology.</title>
        <authorList>
            <person name="Leo P."/>
            <person name="Venkateswaran K."/>
        </authorList>
    </citation>
    <scope>NUCLEOTIDE SEQUENCE</scope>
    <source>
        <strain evidence="1">MNA-CCFEE 5261</strain>
    </source>
</reference>
<proteinExistence type="predicted"/>
<dbReference type="Proteomes" id="UP001241377">
    <property type="component" value="Unassembled WGS sequence"/>
</dbReference>
<comment type="caution">
    <text evidence="1">The sequence shown here is derived from an EMBL/GenBank/DDBJ whole genome shotgun (WGS) entry which is preliminary data.</text>
</comment>
<evidence type="ECO:0000313" key="1">
    <source>
        <dbReference type="EMBL" id="KAJ9106501.1"/>
    </source>
</evidence>
<sequence>MKPDHNNPLAVVLPYNFTNGNEYPTEVLAARFLAWRVVLKDIVTYLREYANVQEEIVRQQMRLQQAVGQSVGLSTGSGHEKNHTNSTHGGQDLMNTFFLPLGNGSVQDIPGVLTKYHLQNVANSSKTLKELNQVIIPKLDELRRDLLVKIKEIKNLHNDFKTNLGKELAETKHLYAQYIQNIELSNKLEHGSHPAAPIQHEGEHGKLDPYLAKMKLDRQLKRQLVEENYLYEAYSNLQGAGGKLESIVVLEIQNYLLSFLGLIDVEHSTLDKILFPGIRDGFLSKESTFEWDSFINRNLPSNSASVSAVGNNPSGAISGTFIDLTFPARKFHDIAIPHAESALNVAVREGKLERRSKYLKSYSSSWYVLTCSFIHEFKTPDRKKDMQPVLSLLLDTCQVTDHSRDDGKSDGFYKFVLTSKLTSGPFHRSHNLVFRTNTYKEMIDWYNDIKALTSLPTPASRARYIAKRLKLLDKNKLSRTASLVSNGTNTKSIKTVTTNQSRAATERSKAASTRSKAASPAASQATSGINNRLSSTFSLKNANSPRLPNMINSDGTIITPVETYQDERVRQQQKHGDDSSLHPQQQYVQPGFQGGYIIASPGAAPHQFYDPVQQQYYTITPAQPNSAQGQPPSQPQPQYFPTSPQLSVQQQFIPVPQTQGMHSPMGFPQGQFPHYPQQTYSDGTTWGGQLPYPHQTDNSELESQVSAFPPQEPEKGANAEKDEQEEEMNDTTIQPSGNENEGDDVETLETKKTEELQDGVKNVSLT</sequence>